<keyword evidence="2 4" id="KW-0328">Glycosyltransferase</keyword>
<keyword evidence="7" id="KW-1185">Reference proteome</keyword>
<evidence type="ECO:0000313" key="7">
    <source>
        <dbReference type="Proteomes" id="UP001485043"/>
    </source>
</evidence>
<comment type="caution">
    <text evidence="6">The sequence shown here is derived from an EMBL/GenBank/DDBJ whole genome shotgun (WGS) entry which is preliminary data.</text>
</comment>
<evidence type="ECO:0000313" key="6">
    <source>
        <dbReference type="EMBL" id="KAK9841892.1"/>
    </source>
</evidence>
<keyword evidence="3 4" id="KW-0808">Transferase</keyword>
<feature type="transmembrane region" description="Helical" evidence="5">
    <location>
        <begin position="345"/>
        <end position="374"/>
    </location>
</feature>
<accession>A0AAW1S8F2</accession>
<dbReference type="PROSITE" id="PS00375">
    <property type="entry name" value="UDPGT"/>
    <property type="match status" value="1"/>
</dbReference>
<dbReference type="SUPFAM" id="SSF53756">
    <property type="entry name" value="UDP-Glycosyltransferase/glycogen phosphorylase"/>
    <property type="match status" value="1"/>
</dbReference>
<dbReference type="EMBL" id="JALJOV010001759">
    <property type="protein sequence ID" value="KAK9841892.1"/>
    <property type="molecule type" value="Genomic_DNA"/>
</dbReference>
<dbReference type="AlphaFoldDB" id="A0AAW1S8F2"/>
<evidence type="ECO:0000256" key="1">
    <source>
        <dbReference type="ARBA" id="ARBA00009995"/>
    </source>
</evidence>
<keyword evidence="5" id="KW-0472">Membrane</keyword>
<dbReference type="Proteomes" id="UP001485043">
    <property type="component" value="Unassembled WGS sequence"/>
</dbReference>
<reference evidence="6 7" key="1">
    <citation type="journal article" date="2024" name="Nat. Commun.">
        <title>Phylogenomics reveals the evolutionary origins of lichenization in chlorophyte algae.</title>
        <authorList>
            <person name="Puginier C."/>
            <person name="Libourel C."/>
            <person name="Otte J."/>
            <person name="Skaloud P."/>
            <person name="Haon M."/>
            <person name="Grisel S."/>
            <person name="Petersen M."/>
            <person name="Berrin J.G."/>
            <person name="Delaux P.M."/>
            <person name="Dal Grande F."/>
            <person name="Keller J."/>
        </authorList>
    </citation>
    <scope>NUCLEOTIDE SEQUENCE [LARGE SCALE GENOMIC DNA]</scope>
    <source>
        <strain evidence="6 7">SAG 2523</strain>
    </source>
</reference>
<dbReference type="InterPro" id="IPR050271">
    <property type="entry name" value="UDP-glycosyltransferase"/>
</dbReference>
<dbReference type="Pfam" id="PF00201">
    <property type="entry name" value="UDPGT"/>
    <property type="match status" value="2"/>
</dbReference>
<dbReference type="InterPro" id="IPR035595">
    <property type="entry name" value="UDP_glycos_trans_CS"/>
</dbReference>
<dbReference type="InterPro" id="IPR002213">
    <property type="entry name" value="UDP_glucos_trans"/>
</dbReference>
<evidence type="ECO:0000256" key="3">
    <source>
        <dbReference type="ARBA" id="ARBA00022679"/>
    </source>
</evidence>
<name>A0AAW1S8F2_9CHLO</name>
<gene>
    <name evidence="6" type="ORF">WJX84_011815</name>
</gene>
<evidence type="ECO:0000256" key="5">
    <source>
        <dbReference type="SAM" id="Phobius"/>
    </source>
</evidence>
<keyword evidence="5" id="KW-0812">Transmembrane</keyword>
<evidence type="ECO:0000256" key="4">
    <source>
        <dbReference type="RuleBase" id="RU003718"/>
    </source>
</evidence>
<evidence type="ECO:0008006" key="8">
    <source>
        <dbReference type="Google" id="ProtNLM"/>
    </source>
</evidence>
<sequence>MLLLLQKFAWLRQDGLDLAESLLTDNVTIQTLRDAKFDLVLRDAVSWPSKLLSQILGIPEVDALTLGCLQPFFGPRYSIPNPLAYIPGLTSTAAPPTGFKQRFDNLLQYLLMRYVVMSDTSTSERKLSERFGYTAVGSWMSPSTAAAVFVSGDWALEWPFPIPPKVHMVGPLMASPGKPLNEDLKTFLNQTGLHSHWTMLLQALLPDHVRVIEWAPQNDILAHPATRAFVTHAGANSLYEAAYHAVPVVAIPFFGDQGRYAAQSVSHGFGVVLSTQQLEDTTNLHVHDAINRVIIDPSFQANATKVQRRLKKPRMPAQRAADVVEHALSTGGEDYMGTAENLYAWWQLAMLDVYLCILACLAAAVGLVIGFLCLTGRCIHTLVKHFTGKQKPN</sequence>
<organism evidence="6 7">
    <name type="scientific">Apatococcus fuscideae</name>
    <dbReference type="NCBI Taxonomy" id="2026836"/>
    <lineage>
        <taxon>Eukaryota</taxon>
        <taxon>Viridiplantae</taxon>
        <taxon>Chlorophyta</taxon>
        <taxon>core chlorophytes</taxon>
        <taxon>Trebouxiophyceae</taxon>
        <taxon>Chlorellales</taxon>
        <taxon>Chlorellaceae</taxon>
        <taxon>Apatococcus</taxon>
    </lineage>
</organism>
<comment type="similarity">
    <text evidence="1 4">Belongs to the UDP-glycosyltransferase family.</text>
</comment>
<protein>
    <recommendedName>
        <fullName evidence="8">UDP-glucuronosyltransferase</fullName>
    </recommendedName>
</protein>
<dbReference type="GO" id="GO:0008194">
    <property type="term" value="F:UDP-glycosyltransferase activity"/>
    <property type="evidence" value="ECO:0007669"/>
    <property type="project" value="InterPro"/>
</dbReference>
<dbReference type="PANTHER" id="PTHR48043:SF145">
    <property type="entry name" value="FI06409P-RELATED"/>
    <property type="match status" value="1"/>
</dbReference>
<dbReference type="CDD" id="cd03784">
    <property type="entry name" value="GT1_Gtf-like"/>
    <property type="match status" value="1"/>
</dbReference>
<proteinExistence type="inferred from homology"/>
<keyword evidence="5" id="KW-1133">Transmembrane helix</keyword>
<evidence type="ECO:0000256" key="2">
    <source>
        <dbReference type="ARBA" id="ARBA00022676"/>
    </source>
</evidence>
<dbReference type="PANTHER" id="PTHR48043">
    <property type="entry name" value="EG:EG0003.4 PROTEIN-RELATED"/>
    <property type="match status" value="1"/>
</dbReference>
<dbReference type="Gene3D" id="3.40.50.2000">
    <property type="entry name" value="Glycogen Phosphorylase B"/>
    <property type="match status" value="1"/>
</dbReference>